<accession>A0A1F7IQ24</accession>
<dbReference type="PIRSF" id="PIRSF000808">
    <property type="entry name" value="GalT"/>
    <property type="match status" value="1"/>
</dbReference>
<reference evidence="7 8" key="1">
    <citation type="journal article" date="2016" name="Nat. Commun.">
        <title>Thousands of microbial genomes shed light on interconnected biogeochemical processes in an aquifer system.</title>
        <authorList>
            <person name="Anantharaman K."/>
            <person name="Brown C.T."/>
            <person name="Hug L.A."/>
            <person name="Sharon I."/>
            <person name="Castelle C.J."/>
            <person name="Probst A.J."/>
            <person name="Thomas B.C."/>
            <person name="Singh A."/>
            <person name="Wilkins M.J."/>
            <person name="Karaoz U."/>
            <person name="Brodie E.L."/>
            <person name="Williams K.H."/>
            <person name="Hubbard S.S."/>
            <person name="Banfield J.F."/>
        </authorList>
    </citation>
    <scope>NUCLEOTIDE SEQUENCE [LARGE SCALE GENOMIC DNA]</scope>
</reference>
<dbReference type="Gene3D" id="3.30.428.10">
    <property type="entry name" value="HIT-like"/>
    <property type="match status" value="3"/>
</dbReference>
<dbReference type="Pfam" id="PF01087">
    <property type="entry name" value="GalP_UDP_transf"/>
    <property type="match status" value="1"/>
</dbReference>
<keyword evidence="5" id="KW-0862">Zinc</keyword>
<dbReference type="InterPro" id="IPR001937">
    <property type="entry name" value="GalP_UDPtransf1"/>
</dbReference>
<dbReference type="GO" id="GO:0006012">
    <property type="term" value="P:galactose metabolic process"/>
    <property type="evidence" value="ECO:0007669"/>
    <property type="project" value="InterPro"/>
</dbReference>
<comment type="cofactor">
    <cofactor evidence="5">
        <name>Zn(2+)</name>
        <dbReference type="ChEBI" id="CHEBI:29105"/>
    </cofactor>
    <text evidence="5">Binds 1 zinc ion per subunit.</text>
</comment>
<keyword evidence="2" id="KW-0548">Nucleotidyltransferase</keyword>
<dbReference type="PANTHER" id="PTHR42763:SF2">
    <property type="entry name" value="ADP-GLUCOSE PHOSPHORYLASE"/>
    <property type="match status" value="1"/>
</dbReference>
<dbReference type="Proteomes" id="UP000178040">
    <property type="component" value="Unassembled WGS sequence"/>
</dbReference>
<evidence type="ECO:0000256" key="4">
    <source>
        <dbReference type="PIRSR" id="PIRSR000808-1"/>
    </source>
</evidence>
<proteinExistence type="predicted"/>
<organism evidence="7 8">
    <name type="scientific">Candidatus Roizmanbacteria bacterium RIFCSPLOWO2_01_FULL_37_16</name>
    <dbReference type="NCBI Taxonomy" id="1802058"/>
    <lineage>
        <taxon>Bacteria</taxon>
        <taxon>Candidatus Roizmaniibacteriota</taxon>
    </lineage>
</organism>
<feature type="binding site" evidence="5">
    <location>
        <position position="137"/>
    </location>
    <ligand>
        <name>Zn(2+)</name>
        <dbReference type="ChEBI" id="CHEBI:29105"/>
    </ligand>
</feature>
<feature type="domain" description="Galactose-1-phosphate uridyl transferase N-terminal" evidence="6">
    <location>
        <begin position="81"/>
        <end position="142"/>
    </location>
</feature>
<dbReference type="PANTHER" id="PTHR42763">
    <property type="entry name" value="ADP-GLUCOSE PHOSPHORYLASE"/>
    <property type="match status" value="1"/>
</dbReference>
<evidence type="ECO:0000259" key="6">
    <source>
        <dbReference type="Pfam" id="PF01087"/>
    </source>
</evidence>
<evidence type="ECO:0000256" key="1">
    <source>
        <dbReference type="ARBA" id="ARBA00022679"/>
    </source>
</evidence>
<dbReference type="EMBL" id="MGAI01000007">
    <property type="protein sequence ID" value="OGK45455.1"/>
    <property type="molecule type" value="Genomic_DNA"/>
</dbReference>
<sequence>MSKYVPDISTRRWVVISPQRLGRPEEYSKIQKGNEKACPFCAGHENETPPEVFRLGSGEENKPGWNVRVVPNKYSITDIHEVIIHSPNHRNDIEKLPLDHVILILKAYRQRYNIHRKRGQVLIFSNHGEHAGASLPHPHSQLVVIPSQINLDTLVREPLNNVIEESKLFYLYCPDFSQWPYEIWITPKKEDVFFADISDLEIDELAVLMKKMLNRLFHIYNQSSISNLQFGYNYYFYHKENWYLRIIPRFIYRAGFELGTGLYVNVVDPMEAALELRGVEKKMIVTLKKLKKYK</sequence>
<evidence type="ECO:0000313" key="7">
    <source>
        <dbReference type="EMBL" id="OGK45455.1"/>
    </source>
</evidence>
<evidence type="ECO:0000256" key="5">
    <source>
        <dbReference type="PIRSR" id="PIRSR000808-3"/>
    </source>
</evidence>
<dbReference type="AlphaFoldDB" id="A0A1F7IQ24"/>
<feature type="binding site" evidence="5">
    <location>
        <position position="38"/>
    </location>
    <ligand>
        <name>Zn(2+)</name>
        <dbReference type="ChEBI" id="CHEBI:29105"/>
    </ligand>
</feature>
<feature type="binding site" evidence="5">
    <location>
        <position position="41"/>
    </location>
    <ligand>
        <name>Zn(2+)</name>
        <dbReference type="ChEBI" id="CHEBI:29105"/>
    </ligand>
</feature>
<dbReference type="GO" id="GO:0008108">
    <property type="term" value="F:UDP-glucose:hexose-1-phosphate uridylyltransferase activity"/>
    <property type="evidence" value="ECO:0007669"/>
    <property type="project" value="InterPro"/>
</dbReference>
<dbReference type="InterPro" id="IPR053177">
    <property type="entry name" value="ADP-glucose_phosphorylase"/>
</dbReference>
<keyword evidence="3" id="KW-0119">Carbohydrate metabolism</keyword>
<protein>
    <recommendedName>
        <fullName evidence="6">Galactose-1-phosphate uridyl transferase N-terminal domain-containing protein</fullName>
    </recommendedName>
</protein>
<evidence type="ECO:0000256" key="2">
    <source>
        <dbReference type="ARBA" id="ARBA00022695"/>
    </source>
</evidence>
<dbReference type="SUPFAM" id="SSF54197">
    <property type="entry name" value="HIT-like"/>
    <property type="match status" value="2"/>
</dbReference>
<gene>
    <name evidence="7" type="ORF">A3B40_06015</name>
</gene>
<keyword evidence="5" id="KW-0479">Metal-binding</keyword>
<evidence type="ECO:0000313" key="8">
    <source>
        <dbReference type="Proteomes" id="UP000178040"/>
    </source>
</evidence>
<keyword evidence="1" id="KW-0808">Transferase</keyword>
<feature type="binding site" evidence="5">
    <location>
        <position position="89"/>
    </location>
    <ligand>
        <name>Zn(2+)</name>
        <dbReference type="ChEBI" id="CHEBI:29105"/>
    </ligand>
</feature>
<dbReference type="GO" id="GO:0008270">
    <property type="term" value="F:zinc ion binding"/>
    <property type="evidence" value="ECO:0007669"/>
    <property type="project" value="InterPro"/>
</dbReference>
<name>A0A1F7IQ24_9BACT</name>
<dbReference type="InterPro" id="IPR005849">
    <property type="entry name" value="GalP_Utransf_N"/>
</dbReference>
<dbReference type="InterPro" id="IPR036265">
    <property type="entry name" value="HIT-like_sf"/>
</dbReference>
<evidence type="ECO:0000256" key="3">
    <source>
        <dbReference type="ARBA" id="ARBA00023277"/>
    </source>
</evidence>
<feature type="active site" description="Tele-UMP-histidine intermediate" evidence="4">
    <location>
        <position position="139"/>
    </location>
</feature>
<comment type="caution">
    <text evidence="7">The sequence shown here is derived from an EMBL/GenBank/DDBJ whole genome shotgun (WGS) entry which is preliminary data.</text>
</comment>